<accession>A0A7C4H6Q1</accession>
<sequence>MNIIKECRNVANGVAQIIKQITPGVEVYVFGSAVAGRVTGSSDIDILVV</sequence>
<organism evidence="2">
    <name type="scientific">Ignisphaera aggregans</name>
    <dbReference type="NCBI Taxonomy" id="334771"/>
    <lineage>
        <taxon>Archaea</taxon>
        <taxon>Thermoproteota</taxon>
        <taxon>Thermoprotei</taxon>
        <taxon>Desulfurococcales</taxon>
        <taxon>Desulfurococcaceae</taxon>
        <taxon>Ignisphaera</taxon>
    </lineage>
</organism>
<dbReference type="Pfam" id="PF01909">
    <property type="entry name" value="NTP_transf_2"/>
    <property type="match status" value="1"/>
</dbReference>
<dbReference type="SUPFAM" id="SSF81301">
    <property type="entry name" value="Nucleotidyltransferase"/>
    <property type="match status" value="1"/>
</dbReference>
<dbReference type="AlphaFoldDB" id="A0A7C4H6Q1"/>
<dbReference type="InterPro" id="IPR002934">
    <property type="entry name" value="Polymerase_NTP_transf_dom"/>
</dbReference>
<dbReference type="GO" id="GO:0016779">
    <property type="term" value="F:nucleotidyltransferase activity"/>
    <property type="evidence" value="ECO:0007669"/>
    <property type="project" value="InterPro"/>
</dbReference>
<feature type="domain" description="Polymerase nucleotidyl transferase" evidence="1">
    <location>
        <begin position="14"/>
        <end position="49"/>
    </location>
</feature>
<protein>
    <submittedName>
        <fullName evidence="2">Nucleotidyltransferase domain-containing protein</fullName>
    </submittedName>
</protein>
<evidence type="ECO:0000259" key="1">
    <source>
        <dbReference type="Pfam" id="PF01909"/>
    </source>
</evidence>
<reference evidence="2" key="1">
    <citation type="journal article" date="2020" name="mSystems">
        <title>Genome- and Community-Level Interaction Insights into Carbon Utilization and Element Cycling Functions of Hydrothermarchaeota in Hydrothermal Sediment.</title>
        <authorList>
            <person name="Zhou Z."/>
            <person name="Liu Y."/>
            <person name="Xu W."/>
            <person name="Pan J."/>
            <person name="Luo Z.H."/>
            <person name="Li M."/>
        </authorList>
    </citation>
    <scope>NUCLEOTIDE SEQUENCE [LARGE SCALE GENOMIC DNA]</scope>
    <source>
        <strain evidence="2">SpSt-658</strain>
    </source>
</reference>
<comment type="caution">
    <text evidence="2">The sequence shown here is derived from an EMBL/GenBank/DDBJ whole genome shotgun (WGS) entry which is preliminary data.</text>
</comment>
<gene>
    <name evidence="2" type="ORF">ENU31_02620</name>
</gene>
<keyword evidence="2" id="KW-0808">Transferase</keyword>
<dbReference type="EMBL" id="DTCA01000084">
    <property type="protein sequence ID" value="HGM07290.1"/>
    <property type="molecule type" value="Genomic_DNA"/>
</dbReference>
<dbReference type="Gene3D" id="3.30.460.10">
    <property type="entry name" value="Beta Polymerase, domain 2"/>
    <property type="match status" value="1"/>
</dbReference>
<evidence type="ECO:0000313" key="2">
    <source>
        <dbReference type="EMBL" id="HGM07290.1"/>
    </source>
</evidence>
<dbReference type="CDD" id="cd05403">
    <property type="entry name" value="NT_KNTase_like"/>
    <property type="match status" value="1"/>
</dbReference>
<name>A0A7C4H6Q1_9CREN</name>
<dbReference type="InterPro" id="IPR043519">
    <property type="entry name" value="NT_sf"/>
</dbReference>
<proteinExistence type="predicted"/>